<dbReference type="GO" id="GO:0048711">
    <property type="term" value="P:positive regulation of astrocyte differentiation"/>
    <property type="evidence" value="ECO:0007669"/>
    <property type="project" value="Ensembl"/>
</dbReference>
<dbReference type="PRINTS" id="PR01883">
    <property type="entry name" value="LEUKAEMIAIF"/>
</dbReference>
<dbReference type="Proteomes" id="UP000007267">
    <property type="component" value="Unassembled WGS sequence"/>
</dbReference>
<dbReference type="GO" id="GO:0005615">
    <property type="term" value="C:extracellular space"/>
    <property type="evidence" value="ECO:0007669"/>
    <property type="project" value="UniProtKB-KW"/>
</dbReference>
<reference evidence="6" key="3">
    <citation type="submission" date="2025-08" db="UniProtKB">
        <authorList>
            <consortium name="Ensembl"/>
        </authorList>
    </citation>
    <scope>IDENTIFICATION</scope>
</reference>
<dbReference type="Pfam" id="PF01291">
    <property type="entry name" value="LIF_OSM"/>
    <property type="match status" value="1"/>
</dbReference>
<evidence type="ECO:0000313" key="6">
    <source>
        <dbReference type="Ensembl" id="ENSPSIP00000003479.1"/>
    </source>
</evidence>
<dbReference type="PANTHER" id="PTHR10633">
    <property type="entry name" value="LEUKEMIA INHIBITORY FACTOR"/>
    <property type="match status" value="1"/>
</dbReference>
<dbReference type="GO" id="GO:0048666">
    <property type="term" value="P:neuron development"/>
    <property type="evidence" value="ECO:0007669"/>
    <property type="project" value="Ensembl"/>
</dbReference>
<dbReference type="Gene3D" id="1.20.1250.10">
    <property type="match status" value="1"/>
</dbReference>
<dbReference type="GO" id="GO:0045944">
    <property type="term" value="P:positive regulation of transcription by RNA polymerase II"/>
    <property type="evidence" value="ECO:0007669"/>
    <property type="project" value="Ensembl"/>
</dbReference>
<dbReference type="GO" id="GO:0046888">
    <property type="term" value="P:negative regulation of hormone secretion"/>
    <property type="evidence" value="ECO:0007669"/>
    <property type="project" value="Ensembl"/>
</dbReference>
<dbReference type="GO" id="GO:0043410">
    <property type="term" value="P:positive regulation of MAPK cascade"/>
    <property type="evidence" value="ECO:0007669"/>
    <property type="project" value="Ensembl"/>
</dbReference>
<dbReference type="GO" id="GO:0048144">
    <property type="term" value="P:fibroblast proliferation"/>
    <property type="evidence" value="ECO:0007669"/>
    <property type="project" value="Ensembl"/>
</dbReference>
<evidence type="ECO:0000256" key="5">
    <source>
        <dbReference type="ARBA" id="ARBA00024822"/>
    </source>
</evidence>
<keyword evidence="7" id="KW-1185">Reference proteome</keyword>
<dbReference type="Ensembl" id="ENSPSIT00000003496.1">
    <property type="protein sequence ID" value="ENSPSIP00000003479.1"/>
    <property type="gene ID" value="ENSPSIG00000003316.1"/>
</dbReference>
<dbReference type="GO" id="GO:0048861">
    <property type="term" value="P:leukemia inhibitory factor signaling pathway"/>
    <property type="evidence" value="ECO:0007669"/>
    <property type="project" value="Ensembl"/>
</dbReference>
<dbReference type="GO" id="GO:0072307">
    <property type="term" value="P:regulation of metanephric nephron tubule epithelial cell differentiation"/>
    <property type="evidence" value="ECO:0007669"/>
    <property type="project" value="Ensembl"/>
</dbReference>
<dbReference type="InterPro" id="IPR009079">
    <property type="entry name" value="4_helix_cytokine-like_core"/>
</dbReference>
<protein>
    <recommendedName>
        <fullName evidence="2">Leukemia inhibitory factor</fullName>
    </recommendedName>
</protein>
<dbReference type="GO" id="GO:0010628">
    <property type="term" value="P:positive regulation of gene expression"/>
    <property type="evidence" value="ECO:0007669"/>
    <property type="project" value="Ensembl"/>
</dbReference>
<accession>K7F619</accession>
<dbReference type="GO" id="GO:0048146">
    <property type="term" value="P:positive regulation of fibroblast proliferation"/>
    <property type="evidence" value="ECO:0007669"/>
    <property type="project" value="Ensembl"/>
</dbReference>
<dbReference type="PANTHER" id="PTHR10633:SF0">
    <property type="entry name" value="LEUKEMIA INHIBITORY FACTOR"/>
    <property type="match status" value="1"/>
</dbReference>
<dbReference type="GO" id="GO:0060463">
    <property type="term" value="P:lung lobe morphogenesis"/>
    <property type="evidence" value="ECO:0007669"/>
    <property type="project" value="Ensembl"/>
</dbReference>
<dbReference type="GO" id="GO:0035019">
    <property type="term" value="P:somatic stem cell population maintenance"/>
    <property type="evidence" value="ECO:0007669"/>
    <property type="project" value="Ensembl"/>
</dbReference>
<dbReference type="GO" id="GO:0008083">
    <property type="term" value="F:growth factor activity"/>
    <property type="evidence" value="ECO:0007669"/>
    <property type="project" value="Ensembl"/>
</dbReference>
<dbReference type="GO" id="GO:0000902">
    <property type="term" value="P:cell morphogenesis"/>
    <property type="evidence" value="ECO:0007669"/>
    <property type="project" value="Ensembl"/>
</dbReference>
<comment type="function">
    <text evidence="5">LIF has the capacity to induce terminal differentiation in leukemic cells. Its activities include the induction of hematopoietic differentiation in normal and myeloid leukemia cells, the induction of neuronal cell differentiation, and the stimulation of acute-phase protein synthesis in hepatocytes.</text>
</comment>
<reference evidence="7" key="2">
    <citation type="journal article" date="2013" name="Nat. Genet.">
        <title>The draft genomes of soft-shell turtle and green sea turtle yield insights into the development and evolution of the turtle-specific body plan.</title>
        <authorList>
            <person name="Wang Z."/>
            <person name="Pascual-Anaya J."/>
            <person name="Zadissa A."/>
            <person name="Li W."/>
            <person name="Niimura Y."/>
            <person name="Huang Z."/>
            <person name="Li C."/>
            <person name="White S."/>
            <person name="Xiong Z."/>
            <person name="Fang D."/>
            <person name="Wang B."/>
            <person name="Ming Y."/>
            <person name="Chen Y."/>
            <person name="Zheng Y."/>
            <person name="Kuraku S."/>
            <person name="Pignatelli M."/>
            <person name="Herrero J."/>
            <person name="Beal K."/>
            <person name="Nozawa M."/>
            <person name="Li Q."/>
            <person name="Wang J."/>
            <person name="Zhang H."/>
            <person name="Yu L."/>
            <person name="Shigenobu S."/>
            <person name="Wang J."/>
            <person name="Liu J."/>
            <person name="Flicek P."/>
            <person name="Searle S."/>
            <person name="Wang J."/>
            <person name="Kuratani S."/>
            <person name="Yin Y."/>
            <person name="Aken B."/>
            <person name="Zhang G."/>
            <person name="Irie N."/>
        </authorList>
    </citation>
    <scope>NUCLEOTIDE SEQUENCE [LARGE SCALE GENOMIC DNA]</scope>
    <source>
        <strain evidence="7">Daiwa-1</strain>
    </source>
</reference>
<evidence type="ECO:0000256" key="4">
    <source>
        <dbReference type="ARBA" id="ARBA00022525"/>
    </source>
</evidence>
<dbReference type="InterPro" id="IPR003624">
    <property type="entry name" value="Leukemia_IF"/>
</dbReference>
<dbReference type="GO" id="GO:0045651">
    <property type="term" value="P:positive regulation of macrophage differentiation"/>
    <property type="evidence" value="ECO:0007669"/>
    <property type="project" value="Ensembl"/>
</dbReference>
<evidence type="ECO:0000256" key="3">
    <source>
        <dbReference type="ARBA" id="ARBA00022514"/>
    </source>
</evidence>
<dbReference type="GO" id="GO:0005829">
    <property type="term" value="C:cytosol"/>
    <property type="evidence" value="ECO:0007669"/>
    <property type="project" value="Ensembl"/>
</dbReference>
<dbReference type="OMA" id="MCITRLE"/>
<evidence type="ECO:0000256" key="2">
    <source>
        <dbReference type="ARBA" id="ARBA00016836"/>
    </source>
</evidence>
<gene>
    <name evidence="6" type="primary">LIF</name>
</gene>
<proteinExistence type="predicted"/>
<dbReference type="GO" id="GO:0097696">
    <property type="term" value="P:cell surface receptor signaling pathway via STAT"/>
    <property type="evidence" value="ECO:0007669"/>
    <property type="project" value="Ensembl"/>
</dbReference>
<dbReference type="GO" id="GO:0033630">
    <property type="term" value="P:positive regulation of cell adhesion mediated by integrin"/>
    <property type="evidence" value="ECO:0007669"/>
    <property type="project" value="Ensembl"/>
</dbReference>
<dbReference type="SUPFAM" id="SSF47266">
    <property type="entry name" value="4-helical cytokines"/>
    <property type="match status" value="1"/>
</dbReference>
<dbReference type="GO" id="GO:0001974">
    <property type="term" value="P:blood vessel remodeling"/>
    <property type="evidence" value="ECO:0007669"/>
    <property type="project" value="Ensembl"/>
</dbReference>
<dbReference type="STRING" id="13735.ENSPSIP00000003479"/>
<dbReference type="AlphaFoldDB" id="K7F619"/>
<evidence type="ECO:0000313" key="7">
    <source>
        <dbReference type="Proteomes" id="UP000007267"/>
    </source>
</evidence>
<dbReference type="GO" id="GO:0005146">
    <property type="term" value="F:leukemia inhibitory factor receptor binding"/>
    <property type="evidence" value="ECO:0007669"/>
    <property type="project" value="Ensembl"/>
</dbReference>
<dbReference type="EMBL" id="AGCU01175238">
    <property type="status" value="NOT_ANNOTATED_CDS"/>
    <property type="molecule type" value="Genomic_DNA"/>
</dbReference>
<dbReference type="GO" id="GO:0048644">
    <property type="term" value="P:muscle organ morphogenesis"/>
    <property type="evidence" value="ECO:0007669"/>
    <property type="project" value="Ensembl"/>
</dbReference>
<name>K7F619_PELSI</name>
<comment type="subcellular location">
    <subcellularLocation>
        <location evidence="1">Secreted</location>
    </subcellularLocation>
</comment>
<reference evidence="7" key="1">
    <citation type="submission" date="2011-10" db="EMBL/GenBank/DDBJ databases">
        <authorList>
            <consortium name="Soft-shell Turtle Genome Consortium"/>
        </authorList>
    </citation>
    <scope>NUCLEOTIDE SEQUENCE [LARGE SCALE GENOMIC DNA]</scope>
    <source>
        <strain evidence="7">Daiwa-1</strain>
    </source>
</reference>
<dbReference type="GO" id="GO:0060426">
    <property type="term" value="P:lung vasculature development"/>
    <property type="evidence" value="ECO:0007669"/>
    <property type="project" value="Ensembl"/>
</dbReference>
<dbReference type="eggNOG" id="ENOG502S3JD">
    <property type="taxonomic scope" value="Eukaryota"/>
</dbReference>
<dbReference type="GO" id="GO:0010467">
    <property type="term" value="P:gene expression"/>
    <property type="evidence" value="ECO:0007669"/>
    <property type="project" value="Ensembl"/>
</dbReference>
<reference evidence="6" key="4">
    <citation type="submission" date="2025-09" db="UniProtKB">
        <authorList>
            <consortium name="Ensembl"/>
        </authorList>
    </citation>
    <scope>IDENTIFICATION</scope>
</reference>
<dbReference type="GO" id="GO:0001666">
    <property type="term" value="P:response to hypoxia"/>
    <property type="evidence" value="ECO:0007669"/>
    <property type="project" value="Ensembl"/>
</dbReference>
<dbReference type="GeneTree" id="ENSGT00390000000059"/>
<dbReference type="GO" id="GO:0005125">
    <property type="term" value="F:cytokine activity"/>
    <property type="evidence" value="ECO:0007669"/>
    <property type="project" value="UniProtKB-KW"/>
</dbReference>
<dbReference type="SMART" id="SM00080">
    <property type="entry name" value="LIF_OSM"/>
    <property type="match status" value="1"/>
</dbReference>
<evidence type="ECO:0000256" key="1">
    <source>
        <dbReference type="ARBA" id="ARBA00004613"/>
    </source>
</evidence>
<dbReference type="GO" id="GO:0140013">
    <property type="term" value="P:meiotic nuclear division"/>
    <property type="evidence" value="ECO:0007669"/>
    <property type="project" value="Ensembl"/>
</dbReference>
<keyword evidence="3" id="KW-0202">Cytokine</keyword>
<dbReference type="GO" id="GO:0070373">
    <property type="term" value="P:negative regulation of ERK1 and ERK2 cascade"/>
    <property type="evidence" value="ECO:0007669"/>
    <property type="project" value="Ensembl"/>
</dbReference>
<dbReference type="InterPro" id="IPR001581">
    <property type="entry name" value="Leukemia_IF/oncostatin"/>
</dbReference>
<sequence length="141" mass="15722">SVSLLTFSPQGDPFSSHADQLCKAEGIFFPAFHANRTSPRKDVLVALYQVVVFLNASLGNITRDQKELNPEAQDLLERLHNTTKTARGLFSNLTCLLCTKYRVDQVDVVGGEEDDCQSLFQEEKCKLSKDKRAMELATQGL</sequence>
<keyword evidence="4" id="KW-0964">Secreted</keyword>
<dbReference type="GO" id="GO:0072108">
    <property type="term" value="P:positive regulation of mesenchymal to epithelial transition involved in metanephros morphogenesis"/>
    <property type="evidence" value="ECO:0007669"/>
    <property type="project" value="Ensembl"/>
</dbReference>
<dbReference type="GO" id="GO:1904894">
    <property type="term" value="P:positive regulation of receptor signaling pathway via STAT"/>
    <property type="evidence" value="ECO:0007669"/>
    <property type="project" value="Ensembl"/>
</dbReference>
<organism evidence="6 7">
    <name type="scientific">Pelodiscus sinensis</name>
    <name type="common">Chinese softshell turtle</name>
    <name type="synonym">Trionyx sinensis</name>
    <dbReference type="NCBI Taxonomy" id="13735"/>
    <lineage>
        <taxon>Eukaryota</taxon>
        <taxon>Metazoa</taxon>
        <taxon>Chordata</taxon>
        <taxon>Craniata</taxon>
        <taxon>Vertebrata</taxon>
        <taxon>Euteleostomi</taxon>
        <taxon>Archelosauria</taxon>
        <taxon>Testudinata</taxon>
        <taxon>Testudines</taxon>
        <taxon>Cryptodira</taxon>
        <taxon>Trionychia</taxon>
        <taxon>Trionychidae</taxon>
        <taxon>Pelodiscus</taxon>
    </lineage>
</organism>
<dbReference type="GO" id="GO:0045835">
    <property type="term" value="P:negative regulation of meiotic nuclear division"/>
    <property type="evidence" value="ECO:0007669"/>
    <property type="project" value="Ensembl"/>
</dbReference>
<dbReference type="GO" id="GO:0006955">
    <property type="term" value="P:immune response"/>
    <property type="evidence" value="ECO:0007669"/>
    <property type="project" value="InterPro"/>
</dbReference>
<dbReference type="GO" id="GO:0008285">
    <property type="term" value="P:negative regulation of cell population proliferation"/>
    <property type="evidence" value="ECO:0007669"/>
    <property type="project" value="Ensembl"/>
</dbReference>
<dbReference type="GO" id="GO:0048863">
    <property type="term" value="P:stem cell differentiation"/>
    <property type="evidence" value="ECO:0007669"/>
    <property type="project" value="Ensembl"/>
</dbReference>